<sequence>MATKILGLETDSHKTLMTMIKTRAEDFGIDNLDKQMERPLESPSLK</sequence>
<dbReference type="EMBL" id="CP016397">
    <property type="protein sequence ID" value="ASQ46358.1"/>
    <property type="molecule type" value="Genomic_DNA"/>
</dbReference>
<evidence type="ECO:0000313" key="2">
    <source>
        <dbReference type="Proteomes" id="UP000201728"/>
    </source>
</evidence>
<gene>
    <name evidence="1" type="ORF">clem_09035</name>
</gene>
<dbReference type="KEGG" id="lcd:clem_09035"/>
<name>A0A222P3C9_9GAMM</name>
<dbReference type="Proteomes" id="UP000201728">
    <property type="component" value="Chromosome"/>
</dbReference>
<keyword evidence="2" id="KW-1185">Reference proteome</keyword>
<accession>A0A222P3C9</accession>
<organism evidence="1 2">
    <name type="scientific">Legionella clemsonensis</name>
    <dbReference type="NCBI Taxonomy" id="1867846"/>
    <lineage>
        <taxon>Bacteria</taxon>
        <taxon>Pseudomonadati</taxon>
        <taxon>Pseudomonadota</taxon>
        <taxon>Gammaproteobacteria</taxon>
        <taxon>Legionellales</taxon>
        <taxon>Legionellaceae</taxon>
        <taxon>Legionella</taxon>
    </lineage>
</organism>
<proteinExistence type="predicted"/>
<dbReference type="AlphaFoldDB" id="A0A222P3C9"/>
<protein>
    <submittedName>
        <fullName evidence="1">Uncharacterized protein</fullName>
    </submittedName>
</protein>
<evidence type="ECO:0000313" key="1">
    <source>
        <dbReference type="EMBL" id="ASQ46358.1"/>
    </source>
</evidence>
<reference evidence="2" key="1">
    <citation type="submission" date="2016-07" db="EMBL/GenBank/DDBJ databases">
        <authorList>
            <person name="Florea S."/>
            <person name="Webb J.S."/>
            <person name="Jaromczyk J."/>
            <person name="Schardl C.L."/>
        </authorList>
    </citation>
    <scope>NUCLEOTIDE SEQUENCE [LARGE SCALE GENOMIC DNA]</scope>
    <source>
        <strain evidence="2">CDC-D5610</strain>
    </source>
</reference>